<sequence>MEEIKSALSKEAINDCDDEPILLIRSSGLSTVLVLNYVNVGTNFCNVVPRRGQVLKAILRVLFGCD</sequence>
<organism evidence="1 2">
    <name type="scientific">Stephania cephalantha</name>
    <dbReference type="NCBI Taxonomy" id="152367"/>
    <lineage>
        <taxon>Eukaryota</taxon>
        <taxon>Viridiplantae</taxon>
        <taxon>Streptophyta</taxon>
        <taxon>Embryophyta</taxon>
        <taxon>Tracheophyta</taxon>
        <taxon>Spermatophyta</taxon>
        <taxon>Magnoliopsida</taxon>
        <taxon>Ranunculales</taxon>
        <taxon>Menispermaceae</taxon>
        <taxon>Menispermoideae</taxon>
        <taxon>Cissampelideae</taxon>
        <taxon>Stephania</taxon>
    </lineage>
</organism>
<gene>
    <name evidence="1" type="ORF">Scep_016218</name>
</gene>
<dbReference type="EMBL" id="JBBNAG010000007">
    <property type="protein sequence ID" value="KAK9118125.1"/>
    <property type="molecule type" value="Genomic_DNA"/>
</dbReference>
<keyword evidence="2" id="KW-1185">Reference proteome</keyword>
<protein>
    <submittedName>
        <fullName evidence="1">Uncharacterized protein</fullName>
    </submittedName>
</protein>
<accession>A0AAP0IN28</accession>
<reference evidence="1 2" key="1">
    <citation type="submission" date="2024-01" db="EMBL/GenBank/DDBJ databases">
        <title>Genome assemblies of Stephania.</title>
        <authorList>
            <person name="Yang L."/>
        </authorList>
    </citation>
    <scope>NUCLEOTIDE SEQUENCE [LARGE SCALE GENOMIC DNA]</scope>
    <source>
        <strain evidence="1">JXDWG</strain>
        <tissue evidence="1">Leaf</tissue>
    </source>
</reference>
<name>A0AAP0IN28_9MAGN</name>
<evidence type="ECO:0000313" key="2">
    <source>
        <dbReference type="Proteomes" id="UP001419268"/>
    </source>
</evidence>
<evidence type="ECO:0000313" key="1">
    <source>
        <dbReference type="EMBL" id="KAK9118125.1"/>
    </source>
</evidence>
<proteinExistence type="predicted"/>
<dbReference type="AlphaFoldDB" id="A0AAP0IN28"/>
<dbReference type="Proteomes" id="UP001419268">
    <property type="component" value="Unassembled WGS sequence"/>
</dbReference>
<comment type="caution">
    <text evidence="1">The sequence shown here is derived from an EMBL/GenBank/DDBJ whole genome shotgun (WGS) entry which is preliminary data.</text>
</comment>